<protein>
    <submittedName>
        <fullName evidence="1">HIT family protein</fullName>
    </submittedName>
</protein>
<organism evidence="1 2">
    <name type="scientific">Agrobacterium tumefaciens</name>
    <dbReference type="NCBI Taxonomy" id="358"/>
    <lineage>
        <taxon>Bacteria</taxon>
        <taxon>Pseudomonadati</taxon>
        <taxon>Pseudomonadota</taxon>
        <taxon>Alphaproteobacteria</taxon>
        <taxon>Hyphomicrobiales</taxon>
        <taxon>Rhizobiaceae</taxon>
        <taxon>Rhizobium/Agrobacterium group</taxon>
        <taxon>Agrobacterium</taxon>
        <taxon>Agrobacterium tumefaciens complex</taxon>
    </lineage>
</organism>
<dbReference type="AlphaFoldDB" id="A0A4D7YWD1"/>
<proteinExistence type="predicted"/>
<dbReference type="SUPFAM" id="SSF54197">
    <property type="entry name" value="HIT-like"/>
    <property type="match status" value="1"/>
</dbReference>
<evidence type="ECO:0000313" key="2">
    <source>
        <dbReference type="Proteomes" id="UP000298649"/>
    </source>
</evidence>
<name>A0A4D7YWD1_AGRTU</name>
<reference evidence="1 2" key="1">
    <citation type="submission" date="2019-04" db="EMBL/GenBank/DDBJ databases">
        <title>Complete genome sequence of Agrobacterium tumefaciens CFBP7129.</title>
        <authorList>
            <person name="Haryono M."/>
            <person name="Lin Y.-C."/>
            <person name="Lai E.-M."/>
            <person name="Kuo C.-H."/>
        </authorList>
    </citation>
    <scope>NUCLEOTIDE SEQUENCE [LARGE SCALE GENOMIC DNA]</scope>
    <source>
        <strain evidence="1 2">CFBP7129</strain>
    </source>
</reference>
<gene>
    <name evidence="1" type="ORF">CFBP7129_17680</name>
</gene>
<dbReference type="Gene3D" id="3.30.428.10">
    <property type="entry name" value="HIT-like"/>
    <property type="match status" value="1"/>
</dbReference>
<evidence type="ECO:0000313" key="1">
    <source>
        <dbReference type="EMBL" id="QCL96092.1"/>
    </source>
</evidence>
<dbReference type="InterPro" id="IPR036265">
    <property type="entry name" value="HIT-like_sf"/>
</dbReference>
<dbReference type="RefSeq" id="WP_137004923.1">
    <property type="nucleotide sequence ID" value="NZ_CP039923.1"/>
</dbReference>
<accession>A0A4D7YWD1</accession>
<sequence>MTQDIPPYLHIARNAHWSVNHRVNSALPGYLIIASTKVTNDLSDLSIEALSSMGQVFAVVQRALNSLGAHRVYVSRYGHSPGYPIHFHAIPIYEWIEDLFWADPRYRALQQFADGPGKTQTDGAELTLFVWREFCERPDPPLIKGPSVAEAVATLRQAIQFP</sequence>
<dbReference type="EMBL" id="CP039923">
    <property type="protein sequence ID" value="QCL96092.1"/>
    <property type="molecule type" value="Genomic_DNA"/>
</dbReference>
<dbReference type="Proteomes" id="UP000298649">
    <property type="component" value="Chromosome linear"/>
</dbReference>